<evidence type="ECO:0000313" key="1">
    <source>
        <dbReference type="EMBL" id="CDS82951.1"/>
    </source>
</evidence>
<dbReference type="AlphaFoldDB" id="A0A069A496"/>
<sequence>MRAGIRKALIDNIKELKGCYEPNVPNKDTKKPYMVVVQGQDNDNGETIGFERSIEIWIYEGRTTFKKLDKLTKQVVEVLDMNTIVDESENEAFTCIYKGTSENDIVVEEWDAIARGIRFSVIALEDKEDTTNDRWVEALSKYTKDLLEIESYKENWKKNFIAPCALWRTTNVENKRINYHLIEITKTMKCHVVSKNKDEIVKFLEALETSLIIDKRVRLREDKNMYLTLVSVVEDRESDMFTTGQLTVVFKMIGKIKREGPIMDKIYSNGNLK</sequence>
<dbReference type="EMBL" id="LK932338">
    <property type="protein sequence ID" value="CDS82951.1"/>
    <property type="molecule type" value="Genomic_DNA"/>
</dbReference>
<proteinExistence type="predicted"/>
<protein>
    <recommendedName>
        <fullName evidence="2">Phage protein</fullName>
    </recommendedName>
</protein>
<name>A0A069A496_CLODI</name>
<dbReference type="RefSeq" id="WP_021393791.1">
    <property type="nucleotide sequence ID" value="NZ_BIPF01000058.1"/>
</dbReference>
<reference evidence="1" key="1">
    <citation type="submission" date="2014-07" db="EMBL/GenBank/DDBJ databases">
        <authorList>
            <person name="Monot Marc"/>
        </authorList>
    </citation>
    <scope>NUCLEOTIDE SEQUENCE</scope>
    <source>
        <strain evidence="1">7032994</strain>
    </source>
</reference>
<evidence type="ECO:0008006" key="2">
    <source>
        <dbReference type="Google" id="ProtNLM"/>
    </source>
</evidence>
<gene>
    <name evidence="1" type="ORF">BN1097_1310012</name>
</gene>
<accession>A0A069A496</accession>
<organism evidence="1">
    <name type="scientific">Clostridioides difficile</name>
    <name type="common">Peptoclostridium difficile</name>
    <dbReference type="NCBI Taxonomy" id="1496"/>
    <lineage>
        <taxon>Bacteria</taxon>
        <taxon>Bacillati</taxon>
        <taxon>Bacillota</taxon>
        <taxon>Clostridia</taxon>
        <taxon>Peptostreptococcales</taxon>
        <taxon>Peptostreptococcaceae</taxon>
        <taxon>Clostridioides</taxon>
    </lineage>
</organism>